<evidence type="ECO:0000313" key="7">
    <source>
        <dbReference type="EMBL" id="OXV12019.1"/>
    </source>
</evidence>
<feature type="region of interest" description="Disordered" evidence="5">
    <location>
        <begin position="1"/>
        <end position="102"/>
    </location>
</feature>
<reference evidence="7 8" key="1">
    <citation type="journal article" date="2015" name="Environ. Microbiol.">
        <title>Metagenome sequence of Elaphomyces granulatus from sporocarp tissue reveals Ascomycota ectomycorrhizal fingerprints of genome expansion and a Proteobacteria-rich microbiome.</title>
        <authorList>
            <person name="Quandt C.A."/>
            <person name="Kohler A."/>
            <person name="Hesse C.N."/>
            <person name="Sharpton T.J."/>
            <person name="Martin F."/>
            <person name="Spatafora J.W."/>
        </authorList>
    </citation>
    <scope>NUCLEOTIDE SEQUENCE [LARGE SCALE GENOMIC DNA]</scope>
    <source>
        <strain evidence="7 8">OSC145934</strain>
    </source>
</reference>
<feature type="compositionally biased region" description="Low complexity" evidence="5">
    <location>
        <begin position="87"/>
        <end position="100"/>
    </location>
</feature>
<evidence type="ECO:0000256" key="2">
    <source>
        <dbReference type="ARBA" id="ARBA00022980"/>
    </source>
</evidence>
<dbReference type="Pfam" id="PF00827">
    <property type="entry name" value="Ribosomal_L15e"/>
    <property type="match status" value="1"/>
</dbReference>
<comment type="caution">
    <text evidence="7">The sequence shown here is derived from an EMBL/GenBank/DDBJ whole genome shotgun (WGS) entry which is preliminary data.</text>
</comment>
<feature type="compositionally biased region" description="Polar residues" evidence="5">
    <location>
        <begin position="153"/>
        <end position="169"/>
    </location>
</feature>
<dbReference type="EMBL" id="NPHW01002179">
    <property type="protein sequence ID" value="OXV12019.1"/>
    <property type="molecule type" value="Genomic_DNA"/>
</dbReference>
<dbReference type="FunFam" id="3.40.1120.10:FF:000001">
    <property type="entry name" value="Ribosomal protein L15"/>
    <property type="match status" value="1"/>
</dbReference>
<protein>
    <recommendedName>
        <fullName evidence="4">Ribosomal protein L15</fullName>
    </recommendedName>
</protein>
<sequence length="1127" mass="125585">MAVPTSKSTCVPRTAGIPVSASKASMRLERSHPGVRRSTPDSEALASSDDEVEQHQQMSAAPGAPVPKTIRRTSWLNELPQTMPRKASLTTGAALSSAGSNPTTPAIDQLAWATNTSPGLSGSISWGHGGGSFPWGAGIWNTESRKEPPSRLTELSQSPSMANPPNSGKGTMEDILSPTARTMPGDSSIPFTIPLHPTPKAYRSQSYSVGQSDPESDKLMGNKASPQYPTSRARNAGQYSGLQHRSSRPSLLGELGHDSGQLDRVREDDDDETRVNDSENGYSYPSSTAHTVEQLTRESAMLRQAGAQPDNSRIRDHAGYSVASVNNGFSGASNVHDLHHIRCSVPEESDLAVEDLDELGDIPGYSNIRSNARRRLSEHSVNLEKQFPNFVSPDNRPLESIKRTYWQTSLGFGSIPDIPQSRRHSFADIPPRHMSIGSSIDSQANVNSRSGLGDREEGFANLADGALTTSPGENREYHRFRMTHHVAERDIKLEHLRARDFAASYFSGREHSVRAADALPSPGIPTSLHQAYNMQAAYGRPPQGSLAQPHQNQLLYIVTFKCHRADVFYIQEDTGLQVKPGDLVIVEADRGTDLGTIQHANVSWQKARELKEQYAEEHYKWLMLFSRQSQNGASNVVTPNCGLPGMTGRSAIGGMGPPGPHGTHESQSTEIKPKLIKRLAQNHEILTLRDKEGNEAKAKRVCQQKVAEHRLNMEILDAEFQMDWKKLTFYYFADSYINFNSLVTDLFKIYKTRIWMSAINPASFVTSSAGLPPPGANALSYAQESSTDRRHPHDPRAYHLAQAQPVSGNIRDSLDPHREAAANPRGALRSAYIDPYQSFGQTLRQPELGLTSFAHVLRSQNDPFSPYPSSAYGILDAGLPDYPTGNGSGSGNAQRLNPAQGEFYNFLLFYDIDDNRQRAHADKQMGALKYVEELQKKKQSDVIRFLLRVRCWELRQLNIIHRASRPSRPDKARRLGYKAKQGYVIYRVRVRRGGRKRPVPKGATYGKPTNQGVNQLKYQRSLKSTAEERVGRRCANLRVLNSYWINQDSTYKYYEVILVDPQHKAIRRDPRINWIVNPVHKHRESRGLTATGKKSRGINRGHGFNKTTAGRRKTWKRQNTQSYWRYR</sequence>
<keyword evidence="3 4" id="KW-0687">Ribonucleoprotein</keyword>
<dbReference type="InterPro" id="IPR000439">
    <property type="entry name" value="Ribosomal_eL15"/>
</dbReference>
<feature type="compositionally biased region" description="Polar residues" evidence="5">
    <location>
        <begin position="1"/>
        <end position="11"/>
    </location>
</feature>
<dbReference type="PROSITE" id="PS51411">
    <property type="entry name" value="PSP1_C"/>
    <property type="match status" value="1"/>
</dbReference>
<feature type="compositionally biased region" description="Polar residues" evidence="5">
    <location>
        <begin position="224"/>
        <end position="244"/>
    </location>
</feature>
<dbReference type="GO" id="GO:0022625">
    <property type="term" value="C:cytosolic large ribosomal subunit"/>
    <property type="evidence" value="ECO:0007669"/>
    <property type="project" value="TreeGrafter"/>
</dbReference>
<feature type="compositionally biased region" description="Polar residues" evidence="5">
    <location>
        <begin position="203"/>
        <end position="213"/>
    </location>
</feature>
<feature type="compositionally biased region" description="Basic and acidic residues" evidence="5">
    <location>
        <begin position="255"/>
        <end position="277"/>
    </location>
</feature>
<dbReference type="AlphaFoldDB" id="A0A232M6J9"/>
<dbReference type="OrthoDB" id="243127at2759"/>
<keyword evidence="2 4" id="KW-0689">Ribosomal protein</keyword>
<dbReference type="Pfam" id="PF04468">
    <property type="entry name" value="PSP1"/>
    <property type="match status" value="1"/>
</dbReference>
<evidence type="ECO:0000313" key="8">
    <source>
        <dbReference type="Proteomes" id="UP000243515"/>
    </source>
</evidence>
<evidence type="ECO:0000256" key="5">
    <source>
        <dbReference type="SAM" id="MobiDB-lite"/>
    </source>
</evidence>
<dbReference type="NCBIfam" id="NF003269">
    <property type="entry name" value="PRK04243.1"/>
    <property type="match status" value="1"/>
</dbReference>
<dbReference type="Proteomes" id="UP000243515">
    <property type="component" value="Unassembled WGS sequence"/>
</dbReference>
<keyword evidence="8" id="KW-1185">Reference proteome</keyword>
<evidence type="ECO:0000256" key="1">
    <source>
        <dbReference type="ARBA" id="ARBA00006857"/>
    </source>
</evidence>
<name>A0A232M6J9_9EURO</name>
<feature type="compositionally biased region" description="Polar residues" evidence="5">
    <location>
        <begin position="278"/>
        <end position="290"/>
    </location>
</feature>
<dbReference type="PANTHER" id="PTHR11847:SF4">
    <property type="entry name" value="LARGE RIBOSOMAL SUBUNIT PROTEIN EL15"/>
    <property type="match status" value="1"/>
</dbReference>
<dbReference type="GO" id="GO:0003723">
    <property type="term" value="F:RNA binding"/>
    <property type="evidence" value="ECO:0007669"/>
    <property type="project" value="TreeGrafter"/>
</dbReference>
<dbReference type="GO" id="GO:0003735">
    <property type="term" value="F:structural constituent of ribosome"/>
    <property type="evidence" value="ECO:0007669"/>
    <property type="project" value="InterPro"/>
</dbReference>
<dbReference type="Gene3D" id="3.40.1120.10">
    <property type="entry name" value="Ribosomal protein l15e"/>
    <property type="match status" value="1"/>
</dbReference>
<dbReference type="InterPro" id="IPR012678">
    <property type="entry name" value="Ribosomal_uL23/eL15/eS24_sf"/>
</dbReference>
<dbReference type="InterPro" id="IPR024794">
    <property type="entry name" value="Rbsml_eL15_core_dom_sf"/>
</dbReference>
<proteinExistence type="inferred from homology"/>
<accession>A0A232M6J9</accession>
<feature type="compositionally biased region" description="Polar residues" evidence="5">
    <location>
        <begin position="1117"/>
        <end position="1127"/>
    </location>
</feature>
<evidence type="ECO:0000259" key="6">
    <source>
        <dbReference type="PROSITE" id="PS51411"/>
    </source>
</evidence>
<feature type="region of interest" description="Disordered" evidence="5">
    <location>
        <begin position="137"/>
        <end position="290"/>
    </location>
</feature>
<feature type="domain" description="PSP1 C-terminal" evidence="6">
    <location>
        <begin position="674"/>
        <end position="759"/>
    </location>
</feature>
<dbReference type="SUPFAM" id="SSF54189">
    <property type="entry name" value="Ribosomal proteins S24e, L23 and L15e"/>
    <property type="match status" value="1"/>
</dbReference>
<dbReference type="InterPro" id="IPR007557">
    <property type="entry name" value="PSP1_C"/>
</dbReference>
<dbReference type="SMART" id="SM01384">
    <property type="entry name" value="Ribosomal_L15e"/>
    <property type="match status" value="1"/>
</dbReference>
<dbReference type="PANTHER" id="PTHR11847">
    <property type="entry name" value="RIBOSOMAL PROTEIN L15"/>
    <property type="match status" value="1"/>
</dbReference>
<gene>
    <name evidence="7" type="ORF">Egran_00218</name>
</gene>
<organism evidence="7 8">
    <name type="scientific">Elaphomyces granulatus</name>
    <dbReference type="NCBI Taxonomy" id="519963"/>
    <lineage>
        <taxon>Eukaryota</taxon>
        <taxon>Fungi</taxon>
        <taxon>Dikarya</taxon>
        <taxon>Ascomycota</taxon>
        <taxon>Pezizomycotina</taxon>
        <taxon>Eurotiomycetes</taxon>
        <taxon>Eurotiomycetidae</taxon>
        <taxon>Eurotiales</taxon>
        <taxon>Elaphomycetaceae</taxon>
        <taxon>Elaphomyces</taxon>
    </lineage>
</organism>
<feature type="region of interest" description="Disordered" evidence="5">
    <location>
        <begin position="1085"/>
        <end position="1127"/>
    </location>
</feature>
<evidence type="ECO:0000256" key="3">
    <source>
        <dbReference type="ARBA" id="ARBA00023274"/>
    </source>
</evidence>
<comment type="similarity">
    <text evidence="1 4">Belongs to the eukaryotic ribosomal protein eL15 family.</text>
</comment>
<evidence type="ECO:0000256" key="4">
    <source>
        <dbReference type="RuleBase" id="RU000663"/>
    </source>
</evidence>
<dbReference type="InterPro" id="IPR020925">
    <property type="entry name" value="Ribosomal_eL15_CS"/>
</dbReference>
<dbReference type="PROSITE" id="PS01194">
    <property type="entry name" value="RIBOSOMAL_L15E"/>
    <property type="match status" value="1"/>
</dbReference>
<dbReference type="GO" id="GO:0002181">
    <property type="term" value="P:cytoplasmic translation"/>
    <property type="evidence" value="ECO:0007669"/>
    <property type="project" value="TreeGrafter"/>
</dbReference>